<dbReference type="EMBL" id="LBHC01000002">
    <property type="protein sequence ID" value="KLE31861.1"/>
    <property type="molecule type" value="Genomic_DNA"/>
</dbReference>
<sequence length="343" mass="36847">MAKRERIVVIFPGRGSYAAKELGYLSRHHGDRLEMVRRLDAMRVEAGATPTLELDGQDRFSPSQHLPGRNASNLIYTAALSDFAAIDRERYEVVAVCGNSLGWYLSLAGAGALSLEDGAHLVDTMGALMEAEAVGGQLLYPVSHDDWTVDAEARAATLATVADTANAFLSIDLAGTLVLAGDKAAVTHLQSALPPVDGNPPIQLPKHGAFHTPLLEDVTKMAQDALPAAMFAVPKVPMVDGRGVIWSPDSTDVEALYDYTLFTQIVETYDFARSVEVACKEFAPDRLMLMGPGSSLGAPIAQTLIRHRWNGLTSREDFMSAQADDPFLIALGRGEQRSLGVGD</sequence>
<comment type="catalytic activity">
    <reaction evidence="4">
        <text>holo-[ACP] + malonyl-CoA = malonyl-[ACP] + CoA</text>
        <dbReference type="Rhea" id="RHEA:41792"/>
        <dbReference type="Rhea" id="RHEA-COMP:9623"/>
        <dbReference type="Rhea" id="RHEA-COMP:9685"/>
        <dbReference type="ChEBI" id="CHEBI:57287"/>
        <dbReference type="ChEBI" id="CHEBI:57384"/>
        <dbReference type="ChEBI" id="CHEBI:64479"/>
        <dbReference type="ChEBI" id="CHEBI:78449"/>
        <dbReference type="EC" id="2.3.1.39"/>
    </reaction>
</comment>
<keyword evidence="6" id="KW-1185">Reference proteome</keyword>
<dbReference type="EC" id="2.3.1.39" evidence="1"/>
<dbReference type="Gene3D" id="3.40.366.10">
    <property type="entry name" value="Malonyl-Coenzyme A Acyl Carrier Protein, domain 2"/>
    <property type="match status" value="1"/>
</dbReference>
<dbReference type="Gene3D" id="3.30.70.250">
    <property type="entry name" value="Malonyl-CoA ACP transacylase, ACP-binding"/>
    <property type="match status" value="1"/>
</dbReference>
<evidence type="ECO:0000256" key="1">
    <source>
        <dbReference type="ARBA" id="ARBA00013258"/>
    </source>
</evidence>
<dbReference type="AlphaFoldDB" id="A0A0G9MMA1"/>
<evidence type="ECO:0000313" key="6">
    <source>
        <dbReference type="Proteomes" id="UP000053070"/>
    </source>
</evidence>
<dbReference type="GO" id="GO:0004314">
    <property type="term" value="F:[acyl-carrier-protein] S-malonyltransferase activity"/>
    <property type="evidence" value="ECO:0007669"/>
    <property type="project" value="UniProtKB-EC"/>
</dbReference>
<dbReference type="RefSeq" id="WP_047007211.1">
    <property type="nucleotide sequence ID" value="NZ_CP018097.1"/>
</dbReference>
<keyword evidence="2" id="KW-0808">Transferase</keyword>
<accession>A0A0G9MMA1</accession>
<evidence type="ECO:0000256" key="4">
    <source>
        <dbReference type="ARBA" id="ARBA00048462"/>
    </source>
</evidence>
<evidence type="ECO:0000313" key="5">
    <source>
        <dbReference type="EMBL" id="KLE31861.1"/>
    </source>
</evidence>
<dbReference type="SUPFAM" id="SSF52151">
    <property type="entry name" value="FabD/lysophospholipase-like"/>
    <property type="match status" value="1"/>
</dbReference>
<gene>
    <name evidence="5" type="ORF">AAW01_10320</name>
</gene>
<dbReference type="STRING" id="502682.BMF35_a1070"/>
<dbReference type="InterPro" id="IPR016035">
    <property type="entry name" value="Acyl_Trfase/lysoPLipase"/>
</dbReference>
<comment type="caution">
    <text evidence="5">The sequence shown here is derived from an EMBL/GenBank/DDBJ whole genome shotgun (WGS) entry which is preliminary data.</text>
</comment>
<keyword evidence="3" id="KW-0012">Acyltransferase</keyword>
<reference evidence="5 6" key="1">
    <citation type="submission" date="2015-04" db="EMBL/GenBank/DDBJ databases">
        <title>The draft genome sequence of Erythrobacr gangjinensis K7-2.</title>
        <authorList>
            <person name="Zhuang L."/>
            <person name="Liu Y."/>
            <person name="Shao Z."/>
        </authorList>
    </citation>
    <scope>NUCLEOTIDE SEQUENCE [LARGE SCALE GENOMIC DNA]</scope>
    <source>
        <strain evidence="5 6">K7-2</strain>
    </source>
</reference>
<dbReference type="PATRIC" id="fig|502682.8.peg.2107"/>
<evidence type="ECO:0000256" key="3">
    <source>
        <dbReference type="ARBA" id="ARBA00023315"/>
    </source>
</evidence>
<dbReference type="GO" id="GO:0006633">
    <property type="term" value="P:fatty acid biosynthetic process"/>
    <property type="evidence" value="ECO:0007669"/>
    <property type="project" value="TreeGrafter"/>
</dbReference>
<dbReference type="PANTHER" id="PTHR42681">
    <property type="entry name" value="MALONYL-COA-ACYL CARRIER PROTEIN TRANSACYLASE, MITOCHONDRIAL"/>
    <property type="match status" value="1"/>
</dbReference>
<dbReference type="PANTHER" id="PTHR42681:SF1">
    <property type="entry name" value="MALONYL-COA-ACYL CARRIER PROTEIN TRANSACYLASE, MITOCHONDRIAL"/>
    <property type="match status" value="1"/>
</dbReference>
<dbReference type="InterPro" id="IPR050858">
    <property type="entry name" value="Mal-CoA-ACP_Trans/PKS_FabD"/>
</dbReference>
<dbReference type="Proteomes" id="UP000053070">
    <property type="component" value="Unassembled WGS sequence"/>
</dbReference>
<organism evidence="5 6">
    <name type="scientific">Aurantiacibacter gangjinensis</name>
    <dbReference type="NCBI Taxonomy" id="502682"/>
    <lineage>
        <taxon>Bacteria</taxon>
        <taxon>Pseudomonadati</taxon>
        <taxon>Pseudomonadota</taxon>
        <taxon>Alphaproteobacteria</taxon>
        <taxon>Sphingomonadales</taxon>
        <taxon>Erythrobacteraceae</taxon>
        <taxon>Aurantiacibacter</taxon>
    </lineage>
</organism>
<dbReference type="KEGG" id="egn:BMF35_a1070"/>
<name>A0A0G9MMA1_9SPHN</name>
<dbReference type="InterPro" id="IPR001227">
    <property type="entry name" value="Ac_transferase_dom_sf"/>
</dbReference>
<proteinExistence type="predicted"/>
<evidence type="ECO:0000256" key="2">
    <source>
        <dbReference type="ARBA" id="ARBA00022679"/>
    </source>
</evidence>
<protein>
    <recommendedName>
        <fullName evidence="1">[acyl-carrier-protein] S-malonyltransferase</fullName>
        <ecNumber evidence="1">2.3.1.39</ecNumber>
    </recommendedName>
</protein>